<dbReference type="STRING" id="2903.R1BWN7"/>
<sequence>MVFRGHLSLLLPCLLLAGSCSALRAVGPRAPTAAAASAAISRSVAPRASGSSVVDISSKTEFEAVLDNAGDALVVVDYSTSWCGPCKIIAPKYDEMSEKYTNVKFLKVMGDASPEADQLMRSQGVRARSVGPPAANRLHALPVAATSWRSLGRGRGGGGVSPPAPQSLGCGCELARGGATPCLR</sequence>
<dbReference type="Proteomes" id="UP000013827">
    <property type="component" value="Unassembled WGS sequence"/>
</dbReference>
<dbReference type="PROSITE" id="PS51257">
    <property type="entry name" value="PROKAR_LIPOPROTEIN"/>
    <property type="match status" value="1"/>
</dbReference>
<evidence type="ECO:0000256" key="2">
    <source>
        <dbReference type="SAM" id="SignalP"/>
    </source>
</evidence>
<proteinExistence type="predicted"/>
<dbReference type="Gene3D" id="3.40.30.10">
    <property type="entry name" value="Glutaredoxin"/>
    <property type="match status" value="1"/>
</dbReference>
<dbReference type="InterPro" id="IPR017937">
    <property type="entry name" value="Thioredoxin_CS"/>
</dbReference>
<dbReference type="RefSeq" id="XP_005767002.1">
    <property type="nucleotide sequence ID" value="XM_005766945.1"/>
</dbReference>
<dbReference type="HOGENOM" id="CLU_1470816_0_0_1"/>
<dbReference type="SUPFAM" id="SSF52833">
    <property type="entry name" value="Thioredoxin-like"/>
    <property type="match status" value="1"/>
</dbReference>
<dbReference type="GeneID" id="17260858"/>
<reference evidence="5" key="1">
    <citation type="journal article" date="2013" name="Nature">
        <title>Pan genome of the phytoplankton Emiliania underpins its global distribution.</title>
        <authorList>
            <person name="Read B.A."/>
            <person name="Kegel J."/>
            <person name="Klute M.J."/>
            <person name="Kuo A."/>
            <person name="Lefebvre S.C."/>
            <person name="Maumus F."/>
            <person name="Mayer C."/>
            <person name="Miller J."/>
            <person name="Monier A."/>
            <person name="Salamov A."/>
            <person name="Young J."/>
            <person name="Aguilar M."/>
            <person name="Claverie J.M."/>
            <person name="Frickenhaus S."/>
            <person name="Gonzalez K."/>
            <person name="Herman E.K."/>
            <person name="Lin Y.C."/>
            <person name="Napier J."/>
            <person name="Ogata H."/>
            <person name="Sarno A.F."/>
            <person name="Shmutz J."/>
            <person name="Schroeder D."/>
            <person name="de Vargas C."/>
            <person name="Verret F."/>
            <person name="von Dassow P."/>
            <person name="Valentin K."/>
            <person name="Van de Peer Y."/>
            <person name="Wheeler G."/>
            <person name="Dacks J.B."/>
            <person name="Delwiche C.F."/>
            <person name="Dyhrman S.T."/>
            <person name="Glockner G."/>
            <person name="John U."/>
            <person name="Richards T."/>
            <person name="Worden A.Z."/>
            <person name="Zhang X."/>
            <person name="Grigoriev I.V."/>
            <person name="Allen A.E."/>
            <person name="Bidle K."/>
            <person name="Borodovsky M."/>
            <person name="Bowler C."/>
            <person name="Brownlee C."/>
            <person name="Cock J.M."/>
            <person name="Elias M."/>
            <person name="Gladyshev V.N."/>
            <person name="Groth M."/>
            <person name="Guda C."/>
            <person name="Hadaegh A."/>
            <person name="Iglesias-Rodriguez M.D."/>
            <person name="Jenkins J."/>
            <person name="Jones B.M."/>
            <person name="Lawson T."/>
            <person name="Leese F."/>
            <person name="Lindquist E."/>
            <person name="Lobanov A."/>
            <person name="Lomsadze A."/>
            <person name="Malik S.B."/>
            <person name="Marsh M.E."/>
            <person name="Mackinder L."/>
            <person name="Mock T."/>
            <person name="Mueller-Roeber B."/>
            <person name="Pagarete A."/>
            <person name="Parker M."/>
            <person name="Probert I."/>
            <person name="Quesneville H."/>
            <person name="Raines C."/>
            <person name="Rensing S.A."/>
            <person name="Riano-Pachon D.M."/>
            <person name="Richier S."/>
            <person name="Rokitta S."/>
            <person name="Shiraiwa Y."/>
            <person name="Soanes D.M."/>
            <person name="van der Giezen M."/>
            <person name="Wahlund T.M."/>
            <person name="Williams B."/>
            <person name="Wilson W."/>
            <person name="Wolfe G."/>
            <person name="Wurch L.L."/>
        </authorList>
    </citation>
    <scope>NUCLEOTIDE SEQUENCE</scope>
</reference>
<evidence type="ECO:0000256" key="1">
    <source>
        <dbReference type="ARBA" id="ARBA00023157"/>
    </source>
</evidence>
<dbReference type="PaxDb" id="2903-EOD14573"/>
<accession>A0A0D3ITI8</accession>
<dbReference type="eggNOG" id="KOG0907">
    <property type="taxonomic scope" value="Eukaryota"/>
</dbReference>
<keyword evidence="5" id="KW-1185">Reference proteome</keyword>
<dbReference type="AlphaFoldDB" id="A0A0D3ITI8"/>
<dbReference type="CDD" id="cd02947">
    <property type="entry name" value="TRX_family"/>
    <property type="match status" value="1"/>
</dbReference>
<evidence type="ECO:0000313" key="5">
    <source>
        <dbReference type="Proteomes" id="UP000013827"/>
    </source>
</evidence>
<dbReference type="InterPro" id="IPR036249">
    <property type="entry name" value="Thioredoxin-like_sf"/>
</dbReference>
<evidence type="ECO:0000313" key="4">
    <source>
        <dbReference type="EnsemblProtists" id="EOD14573"/>
    </source>
</evidence>
<name>A0A0D3ITI8_EMIH1</name>
<feature type="domain" description="Thioredoxin" evidence="3">
    <location>
        <begin position="33"/>
        <end position="184"/>
    </location>
</feature>
<keyword evidence="1" id="KW-1015">Disulfide bond</keyword>
<feature type="signal peptide" evidence="2">
    <location>
        <begin position="1"/>
        <end position="22"/>
    </location>
</feature>
<protein>
    <recommendedName>
        <fullName evidence="3">Thioredoxin domain-containing protein</fullName>
    </recommendedName>
</protein>
<feature type="chain" id="PRO_5044259746" description="Thioredoxin domain-containing protein" evidence="2">
    <location>
        <begin position="23"/>
        <end position="184"/>
    </location>
</feature>
<evidence type="ECO:0000259" key="3">
    <source>
        <dbReference type="PROSITE" id="PS51352"/>
    </source>
</evidence>
<dbReference type="Pfam" id="PF00085">
    <property type="entry name" value="Thioredoxin"/>
    <property type="match status" value="1"/>
</dbReference>
<dbReference type="InterPro" id="IPR013766">
    <property type="entry name" value="Thioredoxin_domain"/>
</dbReference>
<dbReference type="EnsemblProtists" id="EOD14573">
    <property type="protein sequence ID" value="EOD14573"/>
    <property type="gene ID" value="EMIHUDRAFT_432509"/>
</dbReference>
<dbReference type="PROSITE" id="PS00194">
    <property type="entry name" value="THIOREDOXIN_1"/>
    <property type="match status" value="1"/>
</dbReference>
<keyword evidence="2" id="KW-0732">Signal</keyword>
<dbReference type="PROSITE" id="PS51352">
    <property type="entry name" value="THIOREDOXIN_2"/>
    <property type="match status" value="1"/>
</dbReference>
<reference evidence="4" key="2">
    <citation type="submission" date="2024-10" db="UniProtKB">
        <authorList>
            <consortium name="EnsemblProtists"/>
        </authorList>
    </citation>
    <scope>IDENTIFICATION</scope>
</reference>
<dbReference type="PANTHER" id="PTHR46115">
    <property type="entry name" value="THIOREDOXIN-LIKE PROTEIN 1"/>
    <property type="match status" value="1"/>
</dbReference>
<organism evidence="4 5">
    <name type="scientific">Emiliania huxleyi (strain CCMP1516)</name>
    <dbReference type="NCBI Taxonomy" id="280463"/>
    <lineage>
        <taxon>Eukaryota</taxon>
        <taxon>Haptista</taxon>
        <taxon>Haptophyta</taxon>
        <taxon>Prymnesiophyceae</taxon>
        <taxon>Isochrysidales</taxon>
        <taxon>Noelaerhabdaceae</taxon>
        <taxon>Emiliania</taxon>
    </lineage>
</organism>
<dbReference type="KEGG" id="ehx:EMIHUDRAFT_432509"/>